<dbReference type="Proteomes" id="UP000309186">
    <property type="component" value="Unassembled WGS sequence"/>
</dbReference>
<dbReference type="RefSeq" id="WP_138483717.1">
    <property type="nucleotide sequence ID" value="NZ_PPSW01000030.1"/>
</dbReference>
<reference evidence="1 2" key="1">
    <citation type="submission" date="2018-01" db="EMBL/GenBank/DDBJ databases">
        <title>Co-occurrence of chitin degradation, pigmentation and bioactivity in marine Pseudoalteromonas.</title>
        <authorList>
            <person name="Paulsen S."/>
            <person name="Gram L."/>
            <person name="Machado H."/>
        </authorList>
    </citation>
    <scope>NUCLEOTIDE SEQUENCE [LARGE SCALE GENOMIC DNA]</scope>
    <source>
        <strain evidence="1 2">S3663</strain>
    </source>
</reference>
<dbReference type="OrthoDB" id="6292626at2"/>
<sequence length="246" mass="27463">MIKKIGVLVAVVGITGCESTPTVEPGLSRFDSPEVHSEAFNVRASLGFEGKNIVSEDGLSESNNHSLRADVAVTLGKGVEVSYLYSTDTKVALKYQFYGAPKEQLKVGNVSQAVSIGYVKSPEQSGRKKDRRWSQRYDYLDLAWVTGYRVAADKLIYGGVFYQRGEATGENYKFNFELGCDWDSNSQRCFLNDFQTDGTNYGVNVGFEYQFNTWSSVMLEFVHGNAKWYGNSHTESAFGANFSFHF</sequence>
<evidence type="ECO:0000313" key="2">
    <source>
        <dbReference type="Proteomes" id="UP000309186"/>
    </source>
</evidence>
<evidence type="ECO:0008006" key="3">
    <source>
        <dbReference type="Google" id="ProtNLM"/>
    </source>
</evidence>
<dbReference type="EMBL" id="PPSW01000030">
    <property type="protein sequence ID" value="TLX45739.1"/>
    <property type="molecule type" value="Genomic_DNA"/>
</dbReference>
<accession>A0A5R9Q0I3</accession>
<proteinExistence type="predicted"/>
<evidence type="ECO:0000313" key="1">
    <source>
        <dbReference type="EMBL" id="TLX45739.1"/>
    </source>
</evidence>
<name>A0A5R9Q0I3_9GAMM</name>
<gene>
    <name evidence="1" type="ORF">C1E24_17655</name>
</gene>
<protein>
    <recommendedName>
        <fullName evidence="3">Outer membrane protein beta-barrel domain-containing protein</fullName>
    </recommendedName>
</protein>
<dbReference type="PROSITE" id="PS51257">
    <property type="entry name" value="PROKAR_LIPOPROTEIN"/>
    <property type="match status" value="1"/>
</dbReference>
<dbReference type="AlphaFoldDB" id="A0A5R9Q0I3"/>
<comment type="caution">
    <text evidence="1">The sequence shown here is derived from an EMBL/GenBank/DDBJ whole genome shotgun (WGS) entry which is preliminary data.</text>
</comment>
<organism evidence="1 2">
    <name type="scientific">Pseudoalteromonas phenolica</name>
    <dbReference type="NCBI Taxonomy" id="161398"/>
    <lineage>
        <taxon>Bacteria</taxon>
        <taxon>Pseudomonadati</taxon>
        <taxon>Pseudomonadota</taxon>
        <taxon>Gammaproteobacteria</taxon>
        <taxon>Alteromonadales</taxon>
        <taxon>Pseudoalteromonadaceae</taxon>
        <taxon>Pseudoalteromonas</taxon>
    </lineage>
</organism>